<dbReference type="AlphaFoldDB" id="A0A239JYK6"/>
<dbReference type="InterPro" id="IPR009057">
    <property type="entry name" value="Homeodomain-like_sf"/>
</dbReference>
<dbReference type="GO" id="GO:0005524">
    <property type="term" value="F:ATP binding"/>
    <property type="evidence" value="ECO:0007669"/>
    <property type="project" value="UniProtKB-KW"/>
</dbReference>
<keyword evidence="1" id="KW-0547">Nucleotide-binding</keyword>
<evidence type="ECO:0000256" key="4">
    <source>
        <dbReference type="ARBA" id="ARBA00023125"/>
    </source>
</evidence>
<sequence>MNKPDDPSAARGIRVYPTFEERGRAFDAQLIERSWARSLRYGISPADRVLFEAPQLVRPRELREYGGPLLEAARPEMEQLHASLAPRDWVLACIDMDGVVLNAIGKCNSANRELNQVFRQGAQFLETLVGTTAPSCALAEKESVVISGPEHYLEEARAFTCMATPIFGVDGGIVGVLDASRKGPVSSAYTLESLVIAARAIERRLFTQLGDVLLVHLHCRLDILGTPMEGLLAFDAGGKLRGANRIARQLFGEPELQIGIDFADLFDMPFAHAVCYRRYDLSVPFRLQTHSGSQLHACVTASPAKGASTPSRIAFEGRRAEVAERGPCLEDPAVSEALERARKAFARNIPVLLNGETGTGKEVFARLLHDDGPRAAGPFVAINCSSIPASLIESELFGHVEGAFTGSRKGGAAGKIEQAHRGTLFLDEIGDMPMELQGRLLRVLQERSLCRLGGTSLIEVDFALVCATHRDLLQLTGEQGFREDLYYRINGFRVALPALRERSDLARLIQHLLRGETSGQHPPALDGVALKALLAYHWPGNIRQLHQVLRLAAAFAEDEGIIRLDHLPAEVLQARPLSVPPLEVPEGTLQASEQRAIRAAIDACQGNLSAAARALGIGRATLYRKLKTMD</sequence>
<dbReference type="InterPro" id="IPR025662">
    <property type="entry name" value="Sigma_54_int_dom_ATP-bd_1"/>
</dbReference>
<dbReference type="SMART" id="SM00382">
    <property type="entry name" value="AAA"/>
    <property type="match status" value="1"/>
</dbReference>
<dbReference type="InterPro" id="IPR058031">
    <property type="entry name" value="AAA_lid_NorR"/>
</dbReference>
<dbReference type="PRINTS" id="PR01590">
    <property type="entry name" value="HTHFIS"/>
</dbReference>
<dbReference type="SUPFAM" id="SSF52540">
    <property type="entry name" value="P-loop containing nucleoside triphosphate hydrolases"/>
    <property type="match status" value="1"/>
</dbReference>
<dbReference type="PANTHER" id="PTHR32071">
    <property type="entry name" value="TRANSCRIPTIONAL REGULATORY PROTEIN"/>
    <property type="match status" value="1"/>
</dbReference>
<dbReference type="Pfam" id="PF01590">
    <property type="entry name" value="GAF"/>
    <property type="match status" value="1"/>
</dbReference>
<dbReference type="Gene3D" id="3.30.450.40">
    <property type="match status" value="1"/>
</dbReference>
<dbReference type="PANTHER" id="PTHR32071:SF77">
    <property type="entry name" value="TRANSCRIPTIONAL REGULATORY PROTEIN"/>
    <property type="match status" value="1"/>
</dbReference>
<dbReference type="Proteomes" id="UP000198407">
    <property type="component" value="Unassembled WGS sequence"/>
</dbReference>
<keyword evidence="5" id="KW-0804">Transcription</keyword>
<keyword evidence="3" id="KW-0805">Transcription regulation</keyword>
<dbReference type="FunFam" id="3.40.50.300:FF:000006">
    <property type="entry name" value="DNA-binding transcriptional regulator NtrC"/>
    <property type="match status" value="1"/>
</dbReference>
<dbReference type="Pfam" id="PF25601">
    <property type="entry name" value="AAA_lid_14"/>
    <property type="match status" value="1"/>
</dbReference>
<dbReference type="InterPro" id="IPR003593">
    <property type="entry name" value="AAA+_ATPase"/>
</dbReference>
<dbReference type="PROSITE" id="PS50045">
    <property type="entry name" value="SIGMA54_INTERACT_4"/>
    <property type="match status" value="1"/>
</dbReference>
<dbReference type="InterPro" id="IPR003018">
    <property type="entry name" value="GAF"/>
</dbReference>
<dbReference type="RefSeq" id="WP_084702918.1">
    <property type="nucleotide sequence ID" value="NZ_FZOL01000024.1"/>
</dbReference>
<feature type="domain" description="Sigma-54 factor interaction" evidence="6">
    <location>
        <begin position="330"/>
        <end position="554"/>
    </location>
</feature>
<dbReference type="Gene3D" id="1.10.8.60">
    <property type="match status" value="1"/>
</dbReference>
<dbReference type="Gene3D" id="1.10.10.60">
    <property type="entry name" value="Homeodomain-like"/>
    <property type="match status" value="1"/>
</dbReference>
<evidence type="ECO:0000313" key="8">
    <source>
        <dbReference type="Proteomes" id="UP000198407"/>
    </source>
</evidence>
<dbReference type="InterPro" id="IPR027417">
    <property type="entry name" value="P-loop_NTPase"/>
</dbReference>
<dbReference type="InterPro" id="IPR002197">
    <property type="entry name" value="HTH_Fis"/>
</dbReference>
<dbReference type="CDD" id="cd00009">
    <property type="entry name" value="AAA"/>
    <property type="match status" value="1"/>
</dbReference>
<dbReference type="SUPFAM" id="SSF46689">
    <property type="entry name" value="Homeodomain-like"/>
    <property type="match status" value="1"/>
</dbReference>
<dbReference type="Pfam" id="PF02954">
    <property type="entry name" value="HTH_8"/>
    <property type="match status" value="1"/>
</dbReference>
<evidence type="ECO:0000256" key="3">
    <source>
        <dbReference type="ARBA" id="ARBA00023015"/>
    </source>
</evidence>
<dbReference type="EMBL" id="FZOL01000024">
    <property type="protein sequence ID" value="SNT11096.1"/>
    <property type="molecule type" value="Genomic_DNA"/>
</dbReference>
<dbReference type="PROSITE" id="PS00675">
    <property type="entry name" value="SIGMA54_INTERACT_1"/>
    <property type="match status" value="1"/>
</dbReference>
<dbReference type="GO" id="GO:0006355">
    <property type="term" value="P:regulation of DNA-templated transcription"/>
    <property type="evidence" value="ECO:0007669"/>
    <property type="project" value="InterPro"/>
</dbReference>
<dbReference type="Gene3D" id="3.40.50.300">
    <property type="entry name" value="P-loop containing nucleotide triphosphate hydrolases"/>
    <property type="match status" value="1"/>
</dbReference>
<evidence type="ECO:0000256" key="2">
    <source>
        <dbReference type="ARBA" id="ARBA00022840"/>
    </source>
</evidence>
<gene>
    <name evidence="7" type="ORF">SAMN05444352_12468</name>
</gene>
<keyword evidence="4" id="KW-0238">DNA-binding</keyword>
<dbReference type="OrthoDB" id="9804019at2"/>
<evidence type="ECO:0000256" key="1">
    <source>
        <dbReference type="ARBA" id="ARBA00022741"/>
    </source>
</evidence>
<proteinExistence type="predicted"/>
<reference evidence="8" key="1">
    <citation type="submission" date="2017-06" db="EMBL/GenBank/DDBJ databases">
        <authorList>
            <person name="Varghese N."/>
            <person name="Submissions S."/>
        </authorList>
    </citation>
    <scope>NUCLEOTIDE SEQUENCE [LARGE SCALE GENOMIC DNA]</scope>
    <source>
        <strain evidence="8">DSM 22348</strain>
    </source>
</reference>
<dbReference type="InterPro" id="IPR029016">
    <property type="entry name" value="GAF-like_dom_sf"/>
</dbReference>
<dbReference type="GO" id="GO:0043565">
    <property type="term" value="F:sequence-specific DNA binding"/>
    <property type="evidence" value="ECO:0007669"/>
    <property type="project" value="InterPro"/>
</dbReference>
<evidence type="ECO:0000256" key="5">
    <source>
        <dbReference type="ARBA" id="ARBA00023163"/>
    </source>
</evidence>
<dbReference type="Pfam" id="PF00158">
    <property type="entry name" value="Sigma54_activat"/>
    <property type="match status" value="1"/>
</dbReference>
<evidence type="ECO:0000259" key="6">
    <source>
        <dbReference type="PROSITE" id="PS50045"/>
    </source>
</evidence>
<organism evidence="7 8">
    <name type="scientific">Pseudomonas japonica</name>
    <dbReference type="NCBI Taxonomy" id="256466"/>
    <lineage>
        <taxon>Bacteria</taxon>
        <taxon>Pseudomonadati</taxon>
        <taxon>Pseudomonadota</taxon>
        <taxon>Gammaproteobacteria</taxon>
        <taxon>Pseudomonadales</taxon>
        <taxon>Pseudomonadaceae</taxon>
        <taxon>Pseudomonas</taxon>
    </lineage>
</organism>
<keyword evidence="2" id="KW-0067">ATP-binding</keyword>
<dbReference type="InterPro" id="IPR002078">
    <property type="entry name" value="Sigma_54_int"/>
</dbReference>
<name>A0A239JYK6_9PSED</name>
<protein>
    <submittedName>
        <fullName evidence="7">Transcriptional regulator of acetoin/glycerol metabolism</fullName>
    </submittedName>
</protein>
<keyword evidence="8" id="KW-1185">Reference proteome</keyword>
<dbReference type="STRING" id="1215104.GCA_000730585_00981"/>
<evidence type="ECO:0000313" key="7">
    <source>
        <dbReference type="EMBL" id="SNT11096.1"/>
    </source>
</evidence>
<accession>A0A239JYK6</accession>